<dbReference type="EMBL" id="HBUE01089956">
    <property type="protein sequence ID" value="CAG6481077.1"/>
    <property type="molecule type" value="Transcribed_RNA"/>
</dbReference>
<organism evidence="1">
    <name type="scientific">Culex pipiens</name>
    <name type="common">House mosquito</name>
    <dbReference type="NCBI Taxonomy" id="7175"/>
    <lineage>
        <taxon>Eukaryota</taxon>
        <taxon>Metazoa</taxon>
        <taxon>Ecdysozoa</taxon>
        <taxon>Arthropoda</taxon>
        <taxon>Hexapoda</taxon>
        <taxon>Insecta</taxon>
        <taxon>Pterygota</taxon>
        <taxon>Neoptera</taxon>
        <taxon>Endopterygota</taxon>
        <taxon>Diptera</taxon>
        <taxon>Nematocera</taxon>
        <taxon>Culicoidea</taxon>
        <taxon>Culicidae</taxon>
        <taxon>Culicinae</taxon>
        <taxon>Culicini</taxon>
        <taxon>Culex</taxon>
        <taxon>Culex</taxon>
    </lineage>
</organism>
<protein>
    <submittedName>
        <fullName evidence="1">(northern house mosquito) hypothetical protein</fullName>
    </submittedName>
</protein>
<accession>A0A8D8FQ56</accession>
<name>A0A8D8FQ56_CULPI</name>
<sequence>MHRREFFTCGQYLKPNSHLQHCLKRCPNSPLEKLHSSRFGSFGELLGIGHQAINLQIQREAQWNHVDGGNDLLEGIVGTGPGQTGPLEISHEGNRYVERIAQGRREGGV</sequence>
<evidence type="ECO:0000313" key="1">
    <source>
        <dbReference type="EMBL" id="CAG6481077.1"/>
    </source>
</evidence>
<dbReference type="AlphaFoldDB" id="A0A8D8FQ56"/>
<proteinExistence type="predicted"/>
<reference evidence="1" key="1">
    <citation type="submission" date="2021-05" db="EMBL/GenBank/DDBJ databases">
        <authorList>
            <person name="Alioto T."/>
            <person name="Alioto T."/>
            <person name="Gomez Garrido J."/>
        </authorList>
    </citation>
    <scope>NUCLEOTIDE SEQUENCE</scope>
</reference>